<feature type="transmembrane region" description="Helical" evidence="2">
    <location>
        <begin position="36"/>
        <end position="55"/>
    </location>
</feature>
<evidence type="ECO:0000313" key="4">
    <source>
        <dbReference type="Proteomes" id="UP000028542"/>
    </source>
</evidence>
<keyword evidence="2" id="KW-1133">Transmembrane helix</keyword>
<proteinExistence type="predicted"/>
<reference evidence="3 4" key="1">
    <citation type="submission" date="2014-07" db="EMBL/GenBank/DDBJ databases">
        <title>Draft genome of Clostridium sulfidigenes 113A isolated from sediments associated with methane hydrate from Krishna Godavari basin.</title>
        <authorList>
            <person name="Honkalas V.S."/>
            <person name="Dabir A.P."/>
            <person name="Arora P."/>
            <person name="Dhakephalkar P.K."/>
        </authorList>
    </citation>
    <scope>NUCLEOTIDE SEQUENCE [LARGE SCALE GENOMIC DNA]</scope>
    <source>
        <strain evidence="3 4">113A</strain>
    </source>
</reference>
<organism evidence="3 4">
    <name type="scientific">Clostridium sulfidigenes</name>
    <dbReference type="NCBI Taxonomy" id="318464"/>
    <lineage>
        <taxon>Bacteria</taxon>
        <taxon>Bacillati</taxon>
        <taxon>Bacillota</taxon>
        <taxon>Clostridia</taxon>
        <taxon>Eubacteriales</taxon>
        <taxon>Clostridiaceae</taxon>
        <taxon>Clostridium</taxon>
    </lineage>
</organism>
<dbReference type="Proteomes" id="UP000028542">
    <property type="component" value="Unassembled WGS sequence"/>
</dbReference>
<dbReference type="RefSeq" id="WP_035133136.1">
    <property type="nucleotide sequence ID" value="NZ_JPMD01000025.1"/>
</dbReference>
<protein>
    <submittedName>
        <fullName evidence="3">Uncharacterized protein</fullName>
    </submittedName>
</protein>
<sequence>MNSVEMKTLIKVIFVCILLFIFSPLIFGILGIVFKGILWLILGIVIIITLSIMYLKYKVKKETNEFYSSNENGRSQGSHSANVTPDSESYIDYSDSTIVDVEEYEESNDKEE</sequence>
<dbReference type="eggNOG" id="ENOG503281N">
    <property type="taxonomic scope" value="Bacteria"/>
</dbReference>
<dbReference type="STRING" id="318464.IO99_10905"/>
<feature type="transmembrane region" description="Helical" evidence="2">
    <location>
        <begin position="12"/>
        <end position="30"/>
    </location>
</feature>
<name>A0A084JB44_9CLOT</name>
<keyword evidence="2" id="KW-0472">Membrane</keyword>
<dbReference type="AlphaFoldDB" id="A0A084JB44"/>
<feature type="compositionally biased region" description="Polar residues" evidence="1">
    <location>
        <begin position="68"/>
        <end position="87"/>
    </location>
</feature>
<accession>A0A084JB44</accession>
<dbReference type="EMBL" id="JPMD01000025">
    <property type="protein sequence ID" value="KEZ86178.1"/>
    <property type="molecule type" value="Genomic_DNA"/>
</dbReference>
<gene>
    <name evidence="3" type="ORF">IO99_10905</name>
</gene>
<comment type="caution">
    <text evidence="3">The sequence shown here is derived from an EMBL/GenBank/DDBJ whole genome shotgun (WGS) entry which is preliminary data.</text>
</comment>
<evidence type="ECO:0000256" key="2">
    <source>
        <dbReference type="SAM" id="Phobius"/>
    </source>
</evidence>
<keyword evidence="4" id="KW-1185">Reference proteome</keyword>
<keyword evidence="2" id="KW-0812">Transmembrane</keyword>
<feature type="region of interest" description="Disordered" evidence="1">
    <location>
        <begin position="68"/>
        <end position="96"/>
    </location>
</feature>
<evidence type="ECO:0000256" key="1">
    <source>
        <dbReference type="SAM" id="MobiDB-lite"/>
    </source>
</evidence>
<evidence type="ECO:0000313" key="3">
    <source>
        <dbReference type="EMBL" id="KEZ86178.1"/>
    </source>
</evidence>